<evidence type="ECO:0000313" key="1">
    <source>
        <dbReference type="EMBL" id="SJL14883.1"/>
    </source>
</evidence>
<dbReference type="EMBL" id="FUEG01000025">
    <property type="protein sequence ID" value="SJL14883.1"/>
    <property type="molecule type" value="Genomic_DNA"/>
</dbReference>
<proteinExistence type="predicted"/>
<dbReference type="AlphaFoldDB" id="A0A284S1K3"/>
<gene>
    <name evidence="1" type="ORF">ARMOST_18359</name>
</gene>
<dbReference type="Proteomes" id="UP000219338">
    <property type="component" value="Unassembled WGS sequence"/>
</dbReference>
<sequence length="83" mass="9210">MPPAPPAPHVCNRKIALNTWGNIRSEALLREQRDCKANVEYLLIIPGSGCDESRQTPTYPTQVSAWHAAENRNDIKHCESGKG</sequence>
<organism evidence="1 2">
    <name type="scientific">Armillaria ostoyae</name>
    <name type="common">Armillaria root rot fungus</name>
    <dbReference type="NCBI Taxonomy" id="47428"/>
    <lineage>
        <taxon>Eukaryota</taxon>
        <taxon>Fungi</taxon>
        <taxon>Dikarya</taxon>
        <taxon>Basidiomycota</taxon>
        <taxon>Agaricomycotina</taxon>
        <taxon>Agaricomycetes</taxon>
        <taxon>Agaricomycetidae</taxon>
        <taxon>Agaricales</taxon>
        <taxon>Marasmiineae</taxon>
        <taxon>Physalacriaceae</taxon>
        <taxon>Armillaria</taxon>
    </lineage>
</organism>
<reference evidence="2" key="1">
    <citation type="journal article" date="2017" name="Nat. Ecol. Evol.">
        <title>Genome expansion and lineage-specific genetic innovations in the forest pathogenic fungi Armillaria.</title>
        <authorList>
            <person name="Sipos G."/>
            <person name="Prasanna A.N."/>
            <person name="Walter M.C."/>
            <person name="O'Connor E."/>
            <person name="Balint B."/>
            <person name="Krizsan K."/>
            <person name="Kiss B."/>
            <person name="Hess J."/>
            <person name="Varga T."/>
            <person name="Slot J."/>
            <person name="Riley R."/>
            <person name="Boka B."/>
            <person name="Rigling D."/>
            <person name="Barry K."/>
            <person name="Lee J."/>
            <person name="Mihaltcheva S."/>
            <person name="LaButti K."/>
            <person name="Lipzen A."/>
            <person name="Waldron R."/>
            <person name="Moloney N.M."/>
            <person name="Sperisen C."/>
            <person name="Kredics L."/>
            <person name="Vagvoelgyi C."/>
            <person name="Patrignani A."/>
            <person name="Fitzpatrick D."/>
            <person name="Nagy I."/>
            <person name="Doyle S."/>
            <person name="Anderson J.B."/>
            <person name="Grigoriev I.V."/>
            <person name="Gueldener U."/>
            <person name="Muensterkoetter M."/>
            <person name="Nagy L.G."/>
        </authorList>
    </citation>
    <scope>NUCLEOTIDE SEQUENCE [LARGE SCALE GENOMIC DNA]</scope>
    <source>
        <strain evidence="2">C18/9</strain>
    </source>
</reference>
<name>A0A284S1K3_ARMOS</name>
<keyword evidence="2" id="KW-1185">Reference proteome</keyword>
<accession>A0A284S1K3</accession>
<evidence type="ECO:0000313" key="2">
    <source>
        <dbReference type="Proteomes" id="UP000219338"/>
    </source>
</evidence>
<protein>
    <submittedName>
        <fullName evidence="1">Uncharacterized protein</fullName>
    </submittedName>
</protein>